<name>G8R5B5_OWEHD</name>
<dbReference type="GO" id="GO:0003723">
    <property type="term" value="F:RNA binding"/>
    <property type="evidence" value="ECO:0007669"/>
    <property type="project" value="UniProtKB-UniRule"/>
</dbReference>
<dbReference type="Gene3D" id="3.40.50.150">
    <property type="entry name" value="Vaccinia Virus protein VP39"/>
    <property type="match status" value="1"/>
</dbReference>
<dbReference type="Gene3D" id="3.30.2130.30">
    <property type="match status" value="1"/>
</dbReference>
<evidence type="ECO:0000256" key="2">
    <source>
        <dbReference type="ARBA" id="ARBA00022679"/>
    </source>
</evidence>
<dbReference type="InterPro" id="IPR000241">
    <property type="entry name" value="RlmKL-like_Mtase"/>
</dbReference>
<organism evidence="5 6">
    <name type="scientific">Owenweeksia hongkongensis (strain DSM 17368 / CIP 108786 / JCM 12287 / NRRL B-23963 / UST20020801)</name>
    <dbReference type="NCBI Taxonomy" id="926562"/>
    <lineage>
        <taxon>Bacteria</taxon>
        <taxon>Pseudomonadati</taxon>
        <taxon>Bacteroidota</taxon>
        <taxon>Flavobacteriia</taxon>
        <taxon>Flavobacteriales</taxon>
        <taxon>Owenweeksiaceae</taxon>
        <taxon>Owenweeksia</taxon>
    </lineage>
</organism>
<dbReference type="Proteomes" id="UP000005631">
    <property type="component" value="Chromosome"/>
</dbReference>
<dbReference type="EMBL" id="CP003156">
    <property type="protein sequence ID" value="AEV32160.1"/>
    <property type="molecule type" value="Genomic_DNA"/>
</dbReference>
<dbReference type="InterPro" id="IPR054170">
    <property type="entry name" value="RlmL_1st"/>
</dbReference>
<protein>
    <submittedName>
        <fullName evidence="5">Putative N6-adenine-specific DNA methylase</fullName>
    </submittedName>
</protein>
<feature type="domain" description="THUMP" evidence="4">
    <location>
        <begin position="48"/>
        <end position="159"/>
    </location>
</feature>
<dbReference type="KEGG" id="oho:Oweho_1155"/>
<gene>
    <name evidence="5" type="ordered locus">Oweho_1155</name>
</gene>
<dbReference type="InterPro" id="IPR029063">
    <property type="entry name" value="SAM-dependent_MTases_sf"/>
</dbReference>
<keyword evidence="2" id="KW-0808">Transferase</keyword>
<keyword evidence="6" id="KW-1185">Reference proteome</keyword>
<dbReference type="InterPro" id="IPR053943">
    <property type="entry name" value="RlmKL-like_Mtase_CS"/>
</dbReference>
<dbReference type="SUPFAM" id="SSF143437">
    <property type="entry name" value="THUMP domain-like"/>
    <property type="match status" value="1"/>
</dbReference>
<dbReference type="PROSITE" id="PS51165">
    <property type="entry name" value="THUMP"/>
    <property type="match status" value="1"/>
</dbReference>
<sequence>MTENKNFRMMAKTMQGLEEVLVKELRQLGAMDVEPVKRGATFKGDIGFMYKANLWLRTALRVLVPIKEFKARNEDEIYKKVKDIAWEDLFDKDRTIVVDTTIYAQQYNHTLYMSQKVKDAIVDRFREKTGSRPSVDTKNPDIRIDVYIYNENVIVSMDSSGNSLHKRGYRTEADVAPINEVLAAGILKLAGWDGLGSLIDPMCGSGTFLIEGAMIAHNIPPGVFRKDFAFKNWNNFDKELYDLLFNKALEKEKNFYYGIYGFDKDPRVLLKARSNVKSALMTEQVKLEKADFMNFRSSRELKRPGMLVFNPPYGVKIEADIPELYRGIGDTLKRDFAGYTAWMITSSREGLKHVGLRPSQKIPMINGSLESWLVRYDLYEGSRKAKKQ</sequence>
<dbReference type="PATRIC" id="fig|926562.3.peg.1168"/>
<dbReference type="PROSITE" id="PS01261">
    <property type="entry name" value="UPF0020"/>
    <property type="match status" value="1"/>
</dbReference>
<dbReference type="PANTHER" id="PTHR47313">
    <property type="entry name" value="RIBOSOMAL RNA LARGE SUBUNIT METHYLTRANSFERASE K/L"/>
    <property type="match status" value="1"/>
</dbReference>
<dbReference type="Pfam" id="PF22020">
    <property type="entry name" value="RlmL_1st"/>
    <property type="match status" value="1"/>
</dbReference>
<dbReference type="eggNOG" id="COG0116">
    <property type="taxonomic scope" value="Bacteria"/>
</dbReference>
<dbReference type="InterPro" id="IPR004114">
    <property type="entry name" value="THUMP_dom"/>
</dbReference>
<evidence type="ECO:0000256" key="1">
    <source>
        <dbReference type="ARBA" id="ARBA00022603"/>
    </source>
</evidence>
<dbReference type="AlphaFoldDB" id="G8R5B5"/>
<evidence type="ECO:0000259" key="4">
    <source>
        <dbReference type="PROSITE" id="PS51165"/>
    </source>
</evidence>
<proteinExistence type="predicted"/>
<dbReference type="SMART" id="SM00981">
    <property type="entry name" value="THUMP"/>
    <property type="match status" value="1"/>
</dbReference>
<dbReference type="Pfam" id="PF02926">
    <property type="entry name" value="THUMP"/>
    <property type="match status" value="1"/>
</dbReference>
<dbReference type="Pfam" id="PF01170">
    <property type="entry name" value="UPF0020"/>
    <property type="match status" value="1"/>
</dbReference>
<dbReference type="STRING" id="926562.Oweho_1155"/>
<evidence type="ECO:0000313" key="6">
    <source>
        <dbReference type="Proteomes" id="UP000005631"/>
    </source>
</evidence>
<dbReference type="SUPFAM" id="SSF53335">
    <property type="entry name" value="S-adenosyl-L-methionine-dependent methyltransferases"/>
    <property type="match status" value="1"/>
</dbReference>
<dbReference type="CDD" id="cd11715">
    <property type="entry name" value="THUMP_AdoMetMT"/>
    <property type="match status" value="1"/>
</dbReference>
<dbReference type="GO" id="GO:0008990">
    <property type="term" value="F:rRNA (guanine-N2-)-methyltransferase activity"/>
    <property type="evidence" value="ECO:0007669"/>
    <property type="project" value="TreeGrafter"/>
</dbReference>
<dbReference type="RefSeq" id="WP_014201520.1">
    <property type="nucleotide sequence ID" value="NC_016599.1"/>
</dbReference>
<dbReference type="PANTHER" id="PTHR47313:SF1">
    <property type="entry name" value="RIBOSOMAL RNA LARGE SUBUNIT METHYLTRANSFERASE K_L"/>
    <property type="match status" value="1"/>
</dbReference>
<dbReference type="GO" id="GO:0070043">
    <property type="term" value="F:rRNA (guanine-N7-)-methyltransferase activity"/>
    <property type="evidence" value="ECO:0007669"/>
    <property type="project" value="TreeGrafter"/>
</dbReference>
<keyword evidence="1 5" id="KW-0489">Methyltransferase</keyword>
<reference evidence="5 6" key="1">
    <citation type="journal article" date="2012" name="Stand. Genomic Sci.">
        <title>Genome sequence of the orange-pigmented seawater bacterium Owenweeksia hongkongensis type strain (UST20020801(T)).</title>
        <authorList>
            <person name="Riedel T."/>
            <person name="Held B."/>
            <person name="Nolan M."/>
            <person name="Lucas S."/>
            <person name="Lapidus A."/>
            <person name="Tice H."/>
            <person name="Del Rio T.G."/>
            <person name="Cheng J.F."/>
            <person name="Han C."/>
            <person name="Tapia R."/>
            <person name="Goodwin L.A."/>
            <person name="Pitluck S."/>
            <person name="Liolios K."/>
            <person name="Mavromatis K."/>
            <person name="Pagani I."/>
            <person name="Ivanova N."/>
            <person name="Mikhailova N."/>
            <person name="Pati A."/>
            <person name="Chen A."/>
            <person name="Palaniappan K."/>
            <person name="Rohde M."/>
            <person name="Tindall B.J."/>
            <person name="Detter J.C."/>
            <person name="Goker M."/>
            <person name="Woyke T."/>
            <person name="Bristow J."/>
            <person name="Eisen J.A."/>
            <person name="Markowitz V."/>
            <person name="Hugenholtz P."/>
            <person name="Klenk H.P."/>
            <person name="Kyrpides N.C."/>
        </authorList>
    </citation>
    <scope>NUCLEOTIDE SEQUENCE</scope>
    <source>
        <strain evidence="6">DSM 17368 / JCM 12287 / NRRL B-23963</strain>
    </source>
</reference>
<keyword evidence="3" id="KW-0694">RNA-binding</keyword>
<accession>G8R5B5</accession>
<evidence type="ECO:0000256" key="3">
    <source>
        <dbReference type="PROSITE-ProRule" id="PRU00529"/>
    </source>
</evidence>
<evidence type="ECO:0000313" key="5">
    <source>
        <dbReference type="EMBL" id="AEV32160.1"/>
    </source>
</evidence>
<dbReference type="HOGENOM" id="CLU_032119_3_0_10"/>